<dbReference type="Gene3D" id="1.10.150.240">
    <property type="entry name" value="Putative phosphatase, domain 2"/>
    <property type="match status" value="1"/>
</dbReference>
<sequence>MVWLQIGPRRFGPLRAVLFDKDGTLSDSEAFLTALAHVRLSTALKQVPVGLRPQLADLLQRAYGLSPDQGTAGLDPGGATAVASAGHNLISTATCLTQVGLSWSDALAKARIIHAQPLNGHLSRAELTPPLPGVEPLLRRARDLGLPCGIISGDCRQGIEDFLRHWDLFNAVTVFRGSDQLPAKPAAQAALRLCRDLDVDPRHCLLCGDSGQDLAMARAAGVSAVVGYTGGWRNPPRLHGFDALVADWGTVTLTASA</sequence>
<dbReference type="GO" id="GO:0005829">
    <property type="term" value="C:cytosol"/>
    <property type="evidence" value="ECO:0007669"/>
    <property type="project" value="TreeGrafter"/>
</dbReference>
<dbReference type="Gene3D" id="3.40.50.1000">
    <property type="entry name" value="HAD superfamily/HAD-like"/>
    <property type="match status" value="1"/>
</dbReference>
<dbReference type="InterPro" id="IPR023214">
    <property type="entry name" value="HAD_sf"/>
</dbReference>
<protein>
    <recommendedName>
        <fullName evidence="3">HAD family hydrolase</fullName>
    </recommendedName>
</protein>
<dbReference type="InterPro" id="IPR050155">
    <property type="entry name" value="HAD-like_hydrolase_sf"/>
</dbReference>
<evidence type="ECO:0000313" key="2">
    <source>
        <dbReference type="Proteomes" id="UP000242636"/>
    </source>
</evidence>
<organism evidence="1 2">
    <name type="scientific">Candidatus Synechococcus spongiarum LMB bulk15M</name>
    <dbReference type="NCBI Taxonomy" id="1943582"/>
    <lineage>
        <taxon>Bacteria</taxon>
        <taxon>Bacillati</taxon>
        <taxon>Cyanobacteriota</taxon>
        <taxon>Cyanophyceae</taxon>
        <taxon>Synechococcales</taxon>
        <taxon>Synechococcaceae</taxon>
        <taxon>Synechococcus</taxon>
    </lineage>
</organism>
<dbReference type="AlphaFoldDB" id="A0A1T1D000"/>
<dbReference type="InterPro" id="IPR036412">
    <property type="entry name" value="HAD-like_sf"/>
</dbReference>
<accession>A0A1T1D000</accession>
<dbReference type="SFLD" id="SFLDS00003">
    <property type="entry name" value="Haloacid_Dehalogenase"/>
    <property type="match status" value="1"/>
</dbReference>
<evidence type="ECO:0000313" key="1">
    <source>
        <dbReference type="EMBL" id="OOV34199.1"/>
    </source>
</evidence>
<name>A0A1T1D000_9SYNE</name>
<dbReference type="InterPro" id="IPR023198">
    <property type="entry name" value="PGP-like_dom2"/>
</dbReference>
<evidence type="ECO:0008006" key="3">
    <source>
        <dbReference type="Google" id="ProtNLM"/>
    </source>
</evidence>
<dbReference type="NCBIfam" id="TIGR01549">
    <property type="entry name" value="HAD-SF-IA-v1"/>
    <property type="match status" value="1"/>
</dbReference>
<dbReference type="EMBL" id="MWLD01000042">
    <property type="protein sequence ID" value="OOV34199.1"/>
    <property type="molecule type" value="Genomic_DNA"/>
</dbReference>
<dbReference type="GO" id="GO:0008967">
    <property type="term" value="F:phosphoglycolate phosphatase activity"/>
    <property type="evidence" value="ECO:0007669"/>
    <property type="project" value="TreeGrafter"/>
</dbReference>
<reference evidence="1 2" key="1">
    <citation type="submission" date="2017-02" db="EMBL/GenBank/DDBJ databases">
        <title>Draft Genome Sequences of 'Candidatus Synechococcus spongiarum', Cyanobacterial Symbionts of the Mediterranean Sponge Aplysina aerophoba from two locations.</title>
        <authorList>
            <person name="Slaby B.M."/>
            <person name="Hentschel U."/>
        </authorList>
    </citation>
    <scope>NUCLEOTIDE SEQUENCE [LARGE SCALE GENOMIC DNA]</scope>
    <source>
        <strain evidence="1">LMB bulk15M</strain>
    </source>
</reference>
<proteinExistence type="predicted"/>
<dbReference type="InterPro" id="IPR006439">
    <property type="entry name" value="HAD-SF_hydro_IA"/>
</dbReference>
<dbReference type="PANTHER" id="PTHR43434:SF24">
    <property type="entry name" value="HYDROLASE-RELATED"/>
    <property type="match status" value="1"/>
</dbReference>
<dbReference type="PANTHER" id="PTHR43434">
    <property type="entry name" value="PHOSPHOGLYCOLATE PHOSPHATASE"/>
    <property type="match status" value="1"/>
</dbReference>
<keyword evidence="2" id="KW-1185">Reference proteome</keyword>
<dbReference type="Proteomes" id="UP000242636">
    <property type="component" value="Unassembled WGS sequence"/>
</dbReference>
<dbReference type="SFLD" id="SFLDG01129">
    <property type="entry name" value="C1.5:_HAD__Beta-PGM__Phosphata"/>
    <property type="match status" value="1"/>
</dbReference>
<comment type="caution">
    <text evidence="1">The sequence shown here is derived from an EMBL/GenBank/DDBJ whole genome shotgun (WGS) entry which is preliminary data.</text>
</comment>
<gene>
    <name evidence="1" type="ORF">BV61_03130</name>
</gene>
<dbReference type="SUPFAM" id="SSF56784">
    <property type="entry name" value="HAD-like"/>
    <property type="match status" value="1"/>
</dbReference>
<dbReference type="GO" id="GO:0006281">
    <property type="term" value="P:DNA repair"/>
    <property type="evidence" value="ECO:0007669"/>
    <property type="project" value="TreeGrafter"/>
</dbReference>
<dbReference type="Pfam" id="PF00702">
    <property type="entry name" value="Hydrolase"/>
    <property type="match status" value="1"/>
</dbReference>